<evidence type="ECO:0000313" key="4">
    <source>
        <dbReference type="Proteomes" id="UP000191135"/>
    </source>
</evidence>
<sequence>MVFRPHGKTEPGTVTTPLLPKIRAMIEADGPMPVSTYFSLCLADPEHGYYRTRDPLGAKGDFTTAPEISQLFGELVGVFLISAWQAHGSPVETRLIEGGPGRGTMMADILKTIAALAPSMYSGLSVTLMETSPALRARQKETLAPHADRLSWVDQLADAPEGFTLFVANELFDALPTRQFVKSGAHFFERVVTLDEDGALTFSLSPARLEPASLPEGWQGAKEGAIFEYAPAREALMAEIAARLIRHGGSALIIDYGHLESGFGDTLQALRDHRFDPPLTHPGEADLTSHVDFAALAASARAEGAHVHPPMTQGDFLAALGLGPRASALGRGKDQETQGKIVAAVRRLAGDGPEEMGDLFKVLAVSSGPVQLAPFDGAD</sequence>
<protein>
    <submittedName>
        <fullName evidence="3">Uncharacterized protein</fullName>
    </submittedName>
</protein>
<dbReference type="STRING" id="1122214.Mame_04029"/>
<dbReference type="Pfam" id="PF02636">
    <property type="entry name" value="Methyltransf_28"/>
    <property type="match status" value="1"/>
</dbReference>
<evidence type="ECO:0000313" key="3">
    <source>
        <dbReference type="EMBL" id="AQZ53329.1"/>
    </source>
</evidence>
<evidence type="ECO:0000256" key="1">
    <source>
        <dbReference type="ARBA" id="ARBA00022603"/>
    </source>
</evidence>
<dbReference type="KEGG" id="mmed:Mame_04029"/>
<dbReference type="Gene3D" id="3.40.50.12710">
    <property type="match status" value="1"/>
</dbReference>
<dbReference type="AlphaFoldDB" id="A0A1U9Z6G7"/>
<keyword evidence="1" id="KW-0489">Methyltransferase</keyword>
<dbReference type="SUPFAM" id="SSF53335">
    <property type="entry name" value="S-adenosyl-L-methionine-dependent methyltransferases"/>
    <property type="match status" value="1"/>
</dbReference>
<keyword evidence="4" id="KW-1185">Reference proteome</keyword>
<dbReference type="EMBL" id="CP020330">
    <property type="protein sequence ID" value="AQZ53329.1"/>
    <property type="molecule type" value="Genomic_DNA"/>
</dbReference>
<proteinExistence type="predicted"/>
<dbReference type="InterPro" id="IPR003788">
    <property type="entry name" value="NDUFAF7"/>
</dbReference>
<dbReference type="GO" id="GO:0035243">
    <property type="term" value="F:protein-arginine omega-N symmetric methyltransferase activity"/>
    <property type="evidence" value="ECO:0007669"/>
    <property type="project" value="TreeGrafter"/>
</dbReference>
<dbReference type="GO" id="GO:0032259">
    <property type="term" value="P:methylation"/>
    <property type="evidence" value="ECO:0007669"/>
    <property type="project" value="UniProtKB-KW"/>
</dbReference>
<dbReference type="eggNOG" id="COG1565">
    <property type="taxonomic scope" value="Bacteria"/>
</dbReference>
<reference evidence="3 4" key="1">
    <citation type="submission" date="2017-03" db="EMBL/GenBank/DDBJ databases">
        <title>Foreign affairs: Plasmid Transfer between Roseobacters and Rhizobia.</title>
        <authorList>
            <person name="Bartling P."/>
            <person name="Bunk B."/>
            <person name="Overmann J."/>
            <person name="Brinkmann H."/>
            <person name="Petersen J."/>
        </authorList>
    </citation>
    <scope>NUCLEOTIDE SEQUENCE [LARGE SCALE GENOMIC DNA]</scope>
    <source>
        <strain evidence="3 4">MACL11</strain>
    </source>
</reference>
<keyword evidence="2" id="KW-0808">Transferase</keyword>
<dbReference type="PANTHER" id="PTHR12049:SF7">
    <property type="entry name" value="PROTEIN ARGININE METHYLTRANSFERASE NDUFAF7, MITOCHONDRIAL"/>
    <property type="match status" value="1"/>
</dbReference>
<gene>
    <name evidence="3" type="ORF">Mame_04029</name>
</gene>
<organism evidence="3 4">
    <name type="scientific">Martelella mediterranea DSM 17316</name>
    <dbReference type="NCBI Taxonomy" id="1122214"/>
    <lineage>
        <taxon>Bacteria</taxon>
        <taxon>Pseudomonadati</taxon>
        <taxon>Pseudomonadota</taxon>
        <taxon>Alphaproteobacteria</taxon>
        <taxon>Hyphomicrobiales</taxon>
        <taxon>Aurantimonadaceae</taxon>
        <taxon>Martelella</taxon>
    </lineage>
</organism>
<name>A0A1U9Z6G7_9HYPH</name>
<dbReference type="PANTHER" id="PTHR12049">
    <property type="entry name" value="PROTEIN ARGININE METHYLTRANSFERASE NDUFAF7, MITOCHONDRIAL"/>
    <property type="match status" value="1"/>
</dbReference>
<accession>A0A1U9Z6G7</accession>
<dbReference type="Proteomes" id="UP000191135">
    <property type="component" value="Chromosome"/>
</dbReference>
<evidence type="ECO:0000256" key="2">
    <source>
        <dbReference type="ARBA" id="ARBA00022679"/>
    </source>
</evidence>
<dbReference type="InterPro" id="IPR029063">
    <property type="entry name" value="SAM-dependent_MTases_sf"/>
</dbReference>
<dbReference type="InterPro" id="IPR038375">
    <property type="entry name" value="NDUFAF7_sf"/>
</dbReference>